<keyword evidence="3" id="KW-1185">Reference proteome</keyword>
<reference evidence="2 3" key="1">
    <citation type="submission" date="2020-08" db="EMBL/GenBank/DDBJ databases">
        <title>Sequencing the genomes of 1000 actinobacteria strains.</title>
        <authorList>
            <person name="Klenk H.-P."/>
        </authorList>
    </citation>
    <scope>NUCLEOTIDE SEQUENCE [LARGE SCALE GENOMIC DNA]</scope>
    <source>
        <strain evidence="2 3">DSM 43768</strain>
    </source>
</reference>
<dbReference type="Proteomes" id="UP000565579">
    <property type="component" value="Unassembled WGS sequence"/>
</dbReference>
<sequence length="174" mass="19215">MTSIDDLLGQMRLPERTFNLCTRADLQGEWEQVEQKLARAELQARDSLAGNSSEVRQLASRVQELEAEMAAHTVAIKLRAVTHKTWMDLLAKYPPREGNDNDGAFNSETFGPGLLAACAVDPAMSEEQAGKLVDAMSTGQWNDLFQTLWGLNRSGVDVPKSRRASEALQNSPKK</sequence>
<dbReference type="AlphaFoldDB" id="A0A7X0U5P9"/>
<evidence type="ECO:0000313" key="2">
    <source>
        <dbReference type="EMBL" id="MBB6556141.1"/>
    </source>
</evidence>
<gene>
    <name evidence="2" type="ORF">HD593_010936</name>
</gene>
<evidence type="ECO:0000313" key="3">
    <source>
        <dbReference type="Proteomes" id="UP000565579"/>
    </source>
</evidence>
<name>A0A7X0U5P9_9ACTN</name>
<feature type="coiled-coil region" evidence="1">
    <location>
        <begin position="23"/>
        <end position="75"/>
    </location>
</feature>
<organism evidence="2 3">
    <name type="scientific">Nonomuraea rubra</name>
    <dbReference type="NCBI Taxonomy" id="46180"/>
    <lineage>
        <taxon>Bacteria</taxon>
        <taxon>Bacillati</taxon>
        <taxon>Actinomycetota</taxon>
        <taxon>Actinomycetes</taxon>
        <taxon>Streptosporangiales</taxon>
        <taxon>Streptosporangiaceae</taxon>
        <taxon>Nonomuraea</taxon>
    </lineage>
</organism>
<comment type="caution">
    <text evidence="2">The sequence shown here is derived from an EMBL/GenBank/DDBJ whole genome shotgun (WGS) entry which is preliminary data.</text>
</comment>
<keyword evidence="1" id="KW-0175">Coiled coil</keyword>
<protein>
    <submittedName>
        <fullName evidence="2">Uncharacterized protein</fullName>
    </submittedName>
</protein>
<dbReference type="RefSeq" id="WP_185110624.1">
    <property type="nucleotide sequence ID" value="NZ_BAAAXY010000150.1"/>
</dbReference>
<accession>A0A7X0U5P9</accession>
<dbReference type="EMBL" id="JACHMI010000001">
    <property type="protein sequence ID" value="MBB6556141.1"/>
    <property type="molecule type" value="Genomic_DNA"/>
</dbReference>
<proteinExistence type="predicted"/>
<evidence type="ECO:0000256" key="1">
    <source>
        <dbReference type="SAM" id="Coils"/>
    </source>
</evidence>